<protein>
    <submittedName>
        <fullName evidence="2">Uncharacterized protein</fullName>
    </submittedName>
</protein>
<accession>A0A485CD33</accession>
<reference evidence="2 3" key="1">
    <citation type="submission" date="2019-03" db="EMBL/GenBank/DDBJ databases">
        <authorList>
            <consortium name="Pathogen Informatics"/>
        </authorList>
    </citation>
    <scope>NUCLEOTIDE SEQUENCE [LARGE SCALE GENOMIC DNA]</scope>
    <source>
        <strain evidence="2 3">NCTC12993</strain>
    </source>
</reference>
<dbReference type="EMBL" id="CAADJD010000025">
    <property type="protein sequence ID" value="VFS82434.1"/>
    <property type="molecule type" value="Genomic_DNA"/>
</dbReference>
<evidence type="ECO:0000313" key="3">
    <source>
        <dbReference type="Proteomes" id="UP000401081"/>
    </source>
</evidence>
<evidence type="ECO:0000256" key="1">
    <source>
        <dbReference type="SAM" id="MobiDB-lite"/>
    </source>
</evidence>
<keyword evidence="3" id="KW-1185">Reference proteome</keyword>
<evidence type="ECO:0000313" key="2">
    <source>
        <dbReference type="EMBL" id="VFS82434.1"/>
    </source>
</evidence>
<organism evidence="2 3">
    <name type="scientific">Kluyvera cryocrescens</name>
    <name type="common">Kluyvera citrophila</name>
    <dbReference type="NCBI Taxonomy" id="580"/>
    <lineage>
        <taxon>Bacteria</taxon>
        <taxon>Pseudomonadati</taxon>
        <taxon>Pseudomonadota</taxon>
        <taxon>Gammaproteobacteria</taxon>
        <taxon>Enterobacterales</taxon>
        <taxon>Enterobacteriaceae</taxon>
        <taxon>Kluyvera</taxon>
    </lineage>
</organism>
<feature type="region of interest" description="Disordered" evidence="1">
    <location>
        <begin position="19"/>
        <end position="78"/>
    </location>
</feature>
<dbReference type="AlphaFoldDB" id="A0A485CD33"/>
<sequence>MRIFSGPDPIAKLAQTWGAHQRRDAGNRGNHAADKSNIADIAGKVADIQRQNRRDRTGCDLNDQGGDEQAQHQLAIFQ</sequence>
<name>A0A485CD33_KLUCR</name>
<feature type="compositionally biased region" description="Basic and acidic residues" evidence="1">
    <location>
        <begin position="21"/>
        <end position="34"/>
    </location>
</feature>
<proteinExistence type="predicted"/>
<dbReference type="Proteomes" id="UP000401081">
    <property type="component" value="Unassembled WGS sequence"/>
</dbReference>
<gene>
    <name evidence="2" type="ORF">NCTC12993_06204</name>
</gene>